<dbReference type="AlphaFoldDB" id="A0A8H4JJK9"/>
<dbReference type="OrthoDB" id="5053917at2759"/>
<feature type="region of interest" description="Disordered" evidence="1">
    <location>
        <begin position="1"/>
        <end position="41"/>
    </location>
</feature>
<proteinExistence type="predicted"/>
<protein>
    <submittedName>
        <fullName evidence="2">Uncharacterized protein</fullName>
    </submittedName>
</protein>
<comment type="caution">
    <text evidence="2">The sequence shown here is derived from an EMBL/GenBank/DDBJ whole genome shotgun (WGS) entry which is preliminary data.</text>
</comment>
<accession>A0A8H4JJK9</accession>
<name>A0A8H4JJK9_9HYPO</name>
<reference evidence="2" key="1">
    <citation type="submission" date="2020-01" db="EMBL/GenBank/DDBJ databases">
        <title>Identification and distribution of gene clusters putatively required for synthesis of sphingolipid metabolism inhibitors in phylogenetically diverse species of the filamentous fungus Fusarium.</title>
        <authorList>
            <person name="Kim H.-S."/>
            <person name="Busman M."/>
            <person name="Brown D.W."/>
            <person name="Divon H."/>
            <person name="Uhlig S."/>
            <person name="Proctor R.H."/>
        </authorList>
    </citation>
    <scope>NUCLEOTIDE SEQUENCE</scope>
    <source>
        <strain evidence="2">NRRL 53441</strain>
    </source>
</reference>
<gene>
    <name evidence="2" type="ORF">F53441_13956</name>
</gene>
<dbReference type="Proteomes" id="UP000605986">
    <property type="component" value="Unassembled WGS sequence"/>
</dbReference>
<evidence type="ECO:0000313" key="2">
    <source>
        <dbReference type="EMBL" id="KAF4430552.1"/>
    </source>
</evidence>
<sequence>MAPPKLPPLAQRPAKRPSPTKGGSGRHKSIKVERDDGPANFIKEETEETATDMSQFEDNGPDIYESDRLRLETRFRRLNDTFVTYEQMTSDQWLKKNQDWLFMLPDLVDAEAEIHRQERLRVDEEARNAEHRALLRLIPERVTRETAPLVPHKYWVSLYMWCTEHYPEHCDIINVAFQTRVDIENRIRIPPQSVEESLRKLEDLLTLLPNDMLQLAFEMKEEVNNLFSHHAMQRVETMRYLSRHPQRLMAHEEAMQEGDQEWIQRQRGLDPLL</sequence>
<keyword evidence="3" id="KW-1185">Reference proteome</keyword>
<dbReference type="EMBL" id="JAADJG010000983">
    <property type="protein sequence ID" value="KAF4430552.1"/>
    <property type="molecule type" value="Genomic_DNA"/>
</dbReference>
<evidence type="ECO:0000313" key="3">
    <source>
        <dbReference type="Proteomes" id="UP000605986"/>
    </source>
</evidence>
<organism evidence="2 3">
    <name type="scientific">Fusarium austroafricanum</name>
    <dbReference type="NCBI Taxonomy" id="2364996"/>
    <lineage>
        <taxon>Eukaryota</taxon>
        <taxon>Fungi</taxon>
        <taxon>Dikarya</taxon>
        <taxon>Ascomycota</taxon>
        <taxon>Pezizomycotina</taxon>
        <taxon>Sordariomycetes</taxon>
        <taxon>Hypocreomycetidae</taxon>
        <taxon>Hypocreales</taxon>
        <taxon>Nectriaceae</taxon>
        <taxon>Fusarium</taxon>
        <taxon>Fusarium concolor species complex</taxon>
    </lineage>
</organism>
<evidence type="ECO:0000256" key="1">
    <source>
        <dbReference type="SAM" id="MobiDB-lite"/>
    </source>
</evidence>